<keyword evidence="4" id="KW-0597">Phosphoprotein</keyword>
<feature type="compositionally biased region" description="Basic residues" evidence="8">
    <location>
        <begin position="268"/>
        <end position="280"/>
    </location>
</feature>
<feature type="compositionally biased region" description="Basic residues" evidence="8">
    <location>
        <begin position="2599"/>
        <end position="2617"/>
    </location>
</feature>
<feature type="region of interest" description="Disordered" evidence="8">
    <location>
        <begin position="2343"/>
        <end position="2503"/>
    </location>
</feature>
<protein>
    <recommendedName>
        <fullName evidence="9">Transforming acidic coiled-coil-containing protein C-terminal domain-containing protein</fullName>
    </recommendedName>
</protein>
<feature type="compositionally biased region" description="Basic and acidic residues" evidence="8">
    <location>
        <begin position="1792"/>
        <end position="1801"/>
    </location>
</feature>
<feature type="compositionally biased region" description="Low complexity" evidence="8">
    <location>
        <begin position="1491"/>
        <end position="1500"/>
    </location>
</feature>
<dbReference type="GO" id="GO:0005856">
    <property type="term" value="C:cytoskeleton"/>
    <property type="evidence" value="ECO:0007669"/>
    <property type="project" value="UniProtKB-SubCell"/>
</dbReference>
<keyword evidence="11" id="KW-1185">Reference proteome</keyword>
<evidence type="ECO:0000256" key="5">
    <source>
        <dbReference type="ARBA" id="ARBA00023054"/>
    </source>
</evidence>
<feature type="compositionally biased region" description="Basic and acidic residues" evidence="8">
    <location>
        <begin position="2049"/>
        <end position="2068"/>
    </location>
</feature>
<dbReference type="PANTHER" id="PTHR13924">
    <property type="entry name" value="TRANSFORMING ACIDIC COILED-COIL CONTAINING PROTEIN 1/2"/>
    <property type="match status" value="1"/>
</dbReference>
<feature type="region of interest" description="Disordered" evidence="8">
    <location>
        <begin position="922"/>
        <end position="971"/>
    </location>
</feature>
<dbReference type="GO" id="GO:0021987">
    <property type="term" value="P:cerebral cortex development"/>
    <property type="evidence" value="ECO:0007669"/>
    <property type="project" value="TreeGrafter"/>
</dbReference>
<dbReference type="InterPro" id="IPR039915">
    <property type="entry name" value="TACC"/>
</dbReference>
<evidence type="ECO:0000256" key="8">
    <source>
        <dbReference type="SAM" id="MobiDB-lite"/>
    </source>
</evidence>
<feature type="region of interest" description="Disordered" evidence="8">
    <location>
        <begin position="1884"/>
        <end position="1958"/>
    </location>
</feature>
<feature type="compositionally biased region" description="Basic and acidic residues" evidence="8">
    <location>
        <begin position="2127"/>
        <end position="2144"/>
    </location>
</feature>
<feature type="compositionally biased region" description="Polar residues" evidence="8">
    <location>
        <begin position="2365"/>
        <end position="2376"/>
    </location>
</feature>
<evidence type="ECO:0000313" key="11">
    <source>
        <dbReference type="Proteomes" id="UP000693946"/>
    </source>
</evidence>
<feature type="compositionally biased region" description="Pro residues" evidence="8">
    <location>
        <begin position="2190"/>
        <end position="2228"/>
    </location>
</feature>
<feature type="region of interest" description="Disordered" evidence="8">
    <location>
        <begin position="1649"/>
        <end position="1698"/>
    </location>
</feature>
<feature type="compositionally biased region" description="Polar residues" evidence="8">
    <location>
        <begin position="1665"/>
        <end position="1676"/>
    </location>
</feature>
<dbReference type="GO" id="GO:0007097">
    <property type="term" value="P:nuclear migration"/>
    <property type="evidence" value="ECO:0007669"/>
    <property type="project" value="TreeGrafter"/>
</dbReference>
<feature type="compositionally biased region" description="Basic and acidic residues" evidence="8">
    <location>
        <begin position="51"/>
        <end position="63"/>
    </location>
</feature>
<evidence type="ECO:0000256" key="1">
    <source>
        <dbReference type="ARBA" id="ARBA00004245"/>
    </source>
</evidence>
<feature type="compositionally biased region" description="Basic and acidic residues" evidence="8">
    <location>
        <begin position="152"/>
        <end position="165"/>
    </location>
</feature>
<dbReference type="FunFam" id="1.20.5.1700:FF:000001">
    <property type="entry name" value="Transforming acidic coiled-coil-containing protein 1 isoform 2"/>
    <property type="match status" value="1"/>
</dbReference>
<feature type="region of interest" description="Disordered" evidence="8">
    <location>
        <begin position="1466"/>
        <end position="1505"/>
    </location>
</feature>
<feature type="compositionally biased region" description="Basic residues" evidence="8">
    <location>
        <begin position="2379"/>
        <end position="2394"/>
    </location>
</feature>
<feature type="compositionally biased region" description="Basic and acidic residues" evidence="8">
    <location>
        <begin position="1553"/>
        <end position="1577"/>
    </location>
</feature>
<feature type="compositionally biased region" description="Polar residues" evidence="8">
    <location>
        <begin position="2931"/>
        <end position="2946"/>
    </location>
</feature>
<feature type="coiled-coil region" evidence="7">
    <location>
        <begin position="3065"/>
        <end position="3152"/>
    </location>
</feature>
<dbReference type="GO" id="GO:0007052">
    <property type="term" value="P:mitotic spindle organization"/>
    <property type="evidence" value="ECO:0007669"/>
    <property type="project" value="InterPro"/>
</dbReference>
<keyword evidence="5 7" id="KW-0175">Coiled coil</keyword>
<feature type="region of interest" description="Disordered" evidence="8">
    <location>
        <begin position="1136"/>
        <end position="1157"/>
    </location>
</feature>
<feature type="compositionally biased region" description="Basic and acidic residues" evidence="8">
    <location>
        <begin position="658"/>
        <end position="674"/>
    </location>
</feature>
<organism evidence="10 11">
    <name type="scientific">Solea senegalensis</name>
    <name type="common">Senegalese sole</name>
    <dbReference type="NCBI Taxonomy" id="28829"/>
    <lineage>
        <taxon>Eukaryota</taxon>
        <taxon>Metazoa</taxon>
        <taxon>Chordata</taxon>
        <taxon>Craniata</taxon>
        <taxon>Vertebrata</taxon>
        <taxon>Euteleostomi</taxon>
        <taxon>Actinopterygii</taxon>
        <taxon>Neopterygii</taxon>
        <taxon>Teleostei</taxon>
        <taxon>Neoteleostei</taxon>
        <taxon>Acanthomorphata</taxon>
        <taxon>Carangaria</taxon>
        <taxon>Pleuronectiformes</taxon>
        <taxon>Pleuronectoidei</taxon>
        <taxon>Soleidae</taxon>
        <taxon>Solea</taxon>
    </lineage>
</organism>
<feature type="region of interest" description="Disordered" evidence="8">
    <location>
        <begin position="17"/>
        <end position="65"/>
    </location>
</feature>
<evidence type="ECO:0000313" key="10">
    <source>
        <dbReference type="EMBL" id="KAG7512799.1"/>
    </source>
</evidence>
<feature type="region of interest" description="Disordered" evidence="8">
    <location>
        <begin position="1971"/>
        <end position="2072"/>
    </location>
</feature>
<feature type="region of interest" description="Disordered" evidence="8">
    <location>
        <begin position="649"/>
        <end position="707"/>
    </location>
</feature>
<feature type="compositionally biased region" description="Basic and acidic residues" evidence="8">
    <location>
        <begin position="942"/>
        <end position="964"/>
    </location>
</feature>
<feature type="compositionally biased region" description="Polar residues" evidence="8">
    <location>
        <begin position="1685"/>
        <end position="1694"/>
    </location>
</feature>
<feature type="compositionally biased region" description="Polar residues" evidence="8">
    <location>
        <begin position="354"/>
        <end position="381"/>
    </location>
</feature>
<feature type="region of interest" description="Disordered" evidence="8">
    <location>
        <begin position="243"/>
        <end position="299"/>
    </location>
</feature>
<feature type="compositionally biased region" description="Basic and acidic residues" evidence="8">
    <location>
        <begin position="2280"/>
        <end position="2290"/>
    </location>
</feature>
<feature type="compositionally biased region" description="Pro residues" evidence="8">
    <location>
        <begin position="2549"/>
        <end position="2559"/>
    </location>
</feature>
<feature type="region of interest" description="Disordered" evidence="8">
    <location>
        <begin position="2534"/>
        <end position="2835"/>
    </location>
</feature>
<feature type="coiled-coil region" evidence="7">
    <location>
        <begin position="3217"/>
        <end position="3251"/>
    </location>
</feature>
<proteinExistence type="inferred from homology"/>
<feature type="compositionally biased region" description="Low complexity" evidence="8">
    <location>
        <begin position="823"/>
        <end position="835"/>
    </location>
</feature>
<dbReference type="Pfam" id="PF05010">
    <property type="entry name" value="TACC_C"/>
    <property type="match status" value="1"/>
</dbReference>
<dbReference type="GO" id="GO:0005737">
    <property type="term" value="C:cytoplasm"/>
    <property type="evidence" value="ECO:0007669"/>
    <property type="project" value="TreeGrafter"/>
</dbReference>
<gene>
    <name evidence="10" type="ORF">JOB18_040193</name>
</gene>
<feature type="compositionally biased region" description="Basic and acidic residues" evidence="8">
    <location>
        <begin position="2414"/>
        <end position="2424"/>
    </location>
</feature>
<comment type="caution">
    <text evidence="10">The sequence shown here is derived from an EMBL/GenBank/DDBJ whole genome shotgun (WGS) entry which is preliminary data.</text>
</comment>
<feature type="compositionally biased region" description="Polar residues" evidence="8">
    <location>
        <begin position="801"/>
        <end position="822"/>
    </location>
</feature>
<feature type="compositionally biased region" description="Basic and acidic residues" evidence="8">
    <location>
        <begin position="17"/>
        <end position="28"/>
    </location>
</feature>
<feature type="region of interest" description="Disordered" evidence="8">
    <location>
        <begin position="330"/>
        <end position="397"/>
    </location>
</feature>
<feature type="compositionally biased region" description="Basic and acidic residues" evidence="8">
    <location>
        <begin position="2782"/>
        <end position="2793"/>
    </location>
</feature>
<feature type="compositionally biased region" description="Polar residues" evidence="8">
    <location>
        <begin position="2622"/>
        <end position="2637"/>
    </location>
</feature>
<evidence type="ECO:0000256" key="2">
    <source>
        <dbReference type="ARBA" id="ARBA00009423"/>
    </source>
</evidence>
<feature type="region of interest" description="Disordered" evidence="8">
    <location>
        <begin position="789"/>
        <end position="839"/>
    </location>
</feature>
<evidence type="ECO:0000256" key="3">
    <source>
        <dbReference type="ARBA" id="ARBA00022490"/>
    </source>
</evidence>
<dbReference type="InterPro" id="IPR007707">
    <property type="entry name" value="TACC_C"/>
</dbReference>
<accession>A0AAV6S5H2</accession>
<feature type="region of interest" description="Disordered" evidence="8">
    <location>
        <begin position="123"/>
        <end position="170"/>
    </location>
</feature>
<feature type="region of interest" description="Disordered" evidence="8">
    <location>
        <begin position="2085"/>
        <end position="2272"/>
    </location>
</feature>
<feature type="compositionally biased region" description="Polar residues" evidence="8">
    <location>
        <begin position="2089"/>
        <end position="2100"/>
    </location>
</feature>
<feature type="compositionally biased region" description="Acidic residues" evidence="8">
    <location>
        <begin position="2720"/>
        <end position="2734"/>
    </location>
</feature>
<feature type="compositionally biased region" description="Polar residues" evidence="8">
    <location>
        <begin position="1583"/>
        <end position="1592"/>
    </location>
</feature>
<feature type="compositionally biased region" description="Polar residues" evidence="8">
    <location>
        <begin position="2396"/>
        <end position="2407"/>
    </location>
</feature>
<evidence type="ECO:0000256" key="4">
    <source>
        <dbReference type="ARBA" id="ARBA00022553"/>
    </source>
</evidence>
<evidence type="ECO:0000256" key="6">
    <source>
        <dbReference type="ARBA" id="ARBA00023212"/>
    </source>
</evidence>
<dbReference type="PANTHER" id="PTHR13924:SF11">
    <property type="entry name" value="TRANSFORMING ACIDIC COILED-COIL-CONTAINING PROTEIN 2"/>
    <property type="match status" value="1"/>
</dbReference>
<evidence type="ECO:0000256" key="7">
    <source>
        <dbReference type="SAM" id="Coils"/>
    </source>
</evidence>
<comment type="subcellular location">
    <subcellularLocation>
        <location evidence="1">Cytoplasm</location>
        <location evidence="1">Cytoskeleton</location>
    </subcellularLocation>
</comment>
<dbReference type="Proteomes" id="UP000693946">
    <property type="component" value="Linkage Group LG15"/>
</dbReference>
<feature type="compositionally biased region" description="Basic and acidic residues" evidence="8">
    <location>
        <begin position="2918"/>
        <end position="2928"/>
    </location>
</feature>
<evidence type="ECO:0000259" key="9">
    <source>
        <dbReference type="Pfam" id="PF05010"/>
    </source>
</evidence>
<feature type="compositionally biased region" description="Basic and acidic residues" evidence="8">
    <location>
        <begin position="243"/>
        <end position="256"/>
    </location>
</feature>
<feature type="domain" description="Transforming acidic coiled-coil-containing protein C-terminal" evidence="9">
    <location>
        <begin position="3052"/>
        <end position="3249"/>
    </location>
</feature>
<dbReference type="EMBL" id="JAGKHQ010000007">
    <property type="protein sequence ID" value="KAG7512799.1"/>
    <property type="molecule type" value="Genomic_DNA"/>
</dbReference>
<keyword evidence="6" id="KW-0206">Cytoskeleton</keyword>
<feature type="compositionally biased region" description="Polar residues" evidence="8">
    <location>
        <begin position="2664"/>
        <end position="2690"/>
    </location>
</feature>
<feature type="region of interest" description="Disordered" evidence="8">
    <location>
        <begin position="579"/>
        <end position="619"/>
    </location>
</feature>
<keyword evidence="3" id="KW-0963">Cytoplasm</keyword>
<feature type="region of interest" description="Disordered" evidence="8">
    <location>
        <begin position="1548"/>
        <end position="1604"/>
    </location>
</feature>
<feature type="region of interest" description="Disordered" evidence="8">
    <location>
        <begin position="2279"/>
        <end position="2298"/>
    </location>
</feature>
<feature type="compositionally biased region" description="Basic and acidic residues" evidence="8">
    <location>
        <begin position="281"/>
        <end position="291"/>
    </location>
</feature>
<feature type="region of interest" description="Disordered" evidence="8">
    <location>
        <begin position="1343"/>
        <end position="1373"/>
    </location>
</feature>
<feature type="compositionally biased region" description="Basic and acidic residues" evidence="8">
    <location>
        <begin position="592"/>
        <end position="602"/>
    </location>
</feature>
<feature type="compositionally biased region" description="Polar residues" evidence="8">
    <location>
        <begin position="1479"/>
        <end position="1490"/>
    </location>
</feature>
<sequence>MASLGILPSVEHASITHEKLRNEGKKTGDVIVKSSESSSLPPIVVQPGHSNGDHGNEDTHGKSEAANSQKDLLVFSFRNYILGTEGDSPGAAETKNEKEAARIPDKCTEIKLEIETEVNEQKQTLPSAQLKTAAKTDSTKEIHNDVFTQQRDSPREEHDDSKAAVEENPSLDCLEVIRDKGTQAITEAAHTEKEKNSDECSIDVCSLQSESKDDSVDIFGGSGIPLSDKDVLFGLQSVAQAGAHEHTEENLSKASDRQAAQNKEAKKKDKKRQRKKKKTEKHVETELKEKTAVQSDNDLQAQSFINSGINAESESSVQSMSQADTQTVICGEQPDNGFDYKQQLSPAGKPSPPLSSTHGRQDQLTDSSPASTQTLSQWPHQSDNHDGTDAPCGMTHSLDKNTQWRQHVTGDVINNQNTPVTHVQTTVIHPLTSADKRSDAQIQEAIVTTTDATIATQEKWSPLTNSQTCVGERCVASALEEASVVVAALPLTTPTIPEVIESSEKGESVRHNLLVSEASVAATERVESVREKDLGGREKCLGSADEQRERLLGSPSQLSLICSEGKCSLAFSTKEGQAASEESCSEMPHNSTEAEIRGRGETNIHSADTDILPVEEGDREKESLRLEAFINTSPLGLLTGSDRQTRSAVGLEGAGEGGGREAVEEKGGLTREHNSFSQPEGYARGVSSAETETYPPTNVAESQLKSQGWSEPIASITESICTEQDCLSNLCQEQHGAAILPLSTHSEQSSTSASGGIRAESIQNLISEEALPVGHTCEESSAIEKEGNNCHVFPPVVEPQPLTTSQHTQVEQQTSSDQQVQPESSTTEARTTETAFKSQSNTAMSGVAVNVCGTSAGNHRVHFADNVKEGDNSTVALRNISVSPLDCASLPPLTTHESLYYPVVEASYIFPDFLSSKRSEIPANKAPAGNESATQSSADLPKTQKDSQSDKGDLETKATEDNIAKDQSGNEISVTNTVDLQSVSEACTKQLPCPTQKNQTGNEECFDCLQTTGSSIFKADPVTDGHVLVKEMKIQAECRDVAKPEESPLLSSTSRVLEEREVTQQPASSCSVLIADHDPVSCKPLSNVTTQLPVDTSSEPETVTLTCTTSLQSQPSDATYQLPTQLDPTSPCGLVTSDPTEADEGSQSTIPSVDLANGESVTSDVRVSDLSIPVIEQSAGKLPPPGPMLSHLEFITDCDIYPLGDTEQGSADCDFTEEVSGEANRNKSKKVTQMSVAQDLGPVGVKADETSSKVKYRCAESDTELQNNAINDVNAPLSQEKKWSDVVVGEQANDDADSVLSLSQTESDPVAVKPVFIEAPVGDGIMNIGCTLSSDLPTNKVYDDIKDKPSTGEWTSTQSEENEKQSGEAATDNLKEKVYNSELQTEKAITAQQQSNGDVQHQCNHEVENNDAPISDIRVEELKESAFAEASSLFPDRPVGLSEDMLNPETDSIQALHQTSAATLEWSSDGDTAPGLSETLGQSPNPNSFAQQQENHQQQQESRHLTEELSGACLVGVEKITCQDRQIQALVPEAAEKRDNSVGSLCQSVGKDGLMHDTSRGDGQVEEKGKEKGDRAQEAVQGLSVTSYTGNDVNEEETNAPAEEMRTITCSNIGIGTNESAELRTVGSDAELIPGAEFLNDVAAKGQQQSNLSAPCQDQHEKSETTMNTAVSVESASQEHETSPFPISTPSKVNADSPDIHAEAIPSANQAEILTKIFSVLHDHVEPPETAENNRNTAVAVKSNSREECEILNAVCKSDELQSPNKTPATQSSPGVQTAIKGTDVEALMGEDKTAMDKEKSSTQGSGQSEIKAINNETAEKQGAINQSLSAKDSGSAILEATDHWESGVSHSSTETTVCHSEGSIAFSKEKSLGLEDLDSLSLTTPAQSEKPHNQVSLSKPRDDIVDNTSDSPSHCEGKSHNEVPLCVSPDVQPSVDAEAANVSESPEAALTAQEPETNWINALKEAASCWDDAEETQRAFPSLESPQFAFLTQSEEVAAPLTQKEIPPPEPAAEKTTEPPPRNLLKKPDCLPQPLKKFVESPEPTQSTKEESPKKEEEHSEGLRESKAVPFTSSVKIVEAVELLEPAKSTTELPDSTTNEDWEPTKVTLEPLEPKKKLINELPKNLVEKSAEIPPEEPFKDLAEEPAVTQAVQDPDEELQNSRPPLTEQASEHHHPPLPPLLHDSAEFPTPPPTPPERLTPESPPTPPASPLFPPPPPPVLASPPTPSAHQWEDPCSASAPRLPALRSSDSDGAFETPESTTPVKAVSITDPQIQQLISDDKGAVREDTSVSDSASDLTVDPLTSITFDENKPIAASGAYNIELFAKDSANHTLTRSLSLQGGELDTSALLDGCTAGGFRPHSESFSLGTESTPGTLHRPKKVRPGSLKKKPLLRQNSNPESPQTASSSSPPELKKPLQDQEGAKGGSATPSPGGTLRRTRKSRVETPPPLLEETSHNSQEESLVISALPLCQEETPLPACATDTDESPIPPSASYKWDPDNFDKIDPFKTGGSKIANSPTLDRKGNVCASITTRAESSPVPAVDPRQPSPPASPPHEPIADLEEQPILPKRQSVRLEFDYSEESSEAVPQASPTPKKVVKKPGAKMPLRKPKLGLKKATPAQTEQLDNSSPMTHNGNEDEILAPKASYNFEPDKWEDPHFNPFSSKKGITNSPELSRQSYTFDPSNVDDSIDPFKSSNKMGNSPPKASASFEISSNDYENENDNDNVGELEDQNQNKPAKKKKTPIKSNTFRVKRSPKKSLLSDKSQDPTPTDEPPSLHLQEDHATDEEKLASSTNHKWASLHDMKADLDSDQQDFPQPSDLTSFINESNRPHQTLEQDYEIEYMEKIGSSSPPLSVKKPSLYLKLDSVSDNLTKNVAAHGSPSSPCTGSFEEMEAQITAGMKTPVLSSRPGPEGSARDKGRKRECGTLSRTQSTEADEQSSGQGPMEASAPGLALPLLDRLTECDDPLQYLEPDLAVTNPTAFAQKLQEELVLAALRIEALQVAKNISQCPSLFTVTPQHLDVLSPVESAVSKNSTTSYNDGESPHLPRHLDHSLGIAREEIVMKEKEVLEWKKKYEDSQRELMEMRRMFAEYEKTIAQLIEEDQKDKSLSHHTIQQLIMEKDQALADLNSVEKSMSDLFRRYEKLKDAVDGFRKNEDILKKSAQEYLSRVRKEEQRYHVLKIHAEEKLEKASTDIIQMQTKAMQEQAAYQASLRKEQVKVDSLERTLEQKNKEIEELTKICDELIAKMGKS</sequence>
<feature type="compositionally biased region" description="Polar residues" evidence="8">
    <location>
        <begin position="688"/>
        <end position="707"/>
    </location>
</feature>
<feature type="compositionally biased region" description="Polar residues" evidence="8">
    <location>
        <begin position="1884"/>
        <end position="1898"/>
    </location>
</feature>
<name>A0AAV6S5H2_SOLSE</name>
<reference evidence="10 11" key="1">
    <citation type="journal article" date="2021" name="Sci. Rep.">
        <title>Chromosome anchoring in Senegalese sole (Solea senegalensis) reveals sex-associated markers and genome rearrangements in flatfish.</title>
        <authorList>
            <person name="Guerrero-Cozar I."/>
            <person name="Gomez-Garrido J."/>
            <person name="Berbel C."/>
            <person name="Martinez-Blanch J.F."/>
            <person name="Alioto T."/>
            <person name="Claros M.G."/>
            <person name="Gagnaire P.A."/>
            <person name="Manchado M."/>
        </authorList>
    </citation>
    <scope>NUCLEOTIDE SEQUENCE [LARGE SCALE GENOMIC DNA]</scope>
    <source>
        <strain evidence="10">Sse05_10M</strain>
    </source>
</reference>
<feature type="region of interest" description="Disordered" evidence="8">
    <location>
        <begin position="2903"/>
        <end position="2953"/>
    </location>
</feature>
<comment type="similarity">
    <text evidence="2">Belongs to the TACC family.</text>
</comment>
<feature type="region of interest" description="Disordered" evidence="8">
    <location>
        <begin position="1792"/>
        <end position="1814"/>
    </location>
</feature>